<evidence type="ECO:0000313" key="1">
    <source>
        <dbReference type="EMBL" id="CAA6830012.1"/>
    </source>
</evidence>
<sequence>MAQILKPIRALHTKALAIELPQNEPIPEIGILAGTNHRLITGCFLKKPNDGRVEAEATKLEGSLMTDFLALDYVHTKIHKEKITAELVDHFLKFGKFNS</sequence>
<protein>
    <submittedName>
        <fullName evidence="1">Uncharacterized protein</fullName>
    </submittedName>
</protein>
<name>A0A6S6UL92_9BACT</name>
<dbReference type="EMBL" id="CACVAQ010000529">
    <property type="protein sequence ID" value="CAA6830012.1"/>
    <property type="molecule type" value="Genomic_DNA"/>
</dbReference>
<accession>A0A6S6UL92</accession>
<proteinExistence type="predicted"/>
<gene>
    <name evidence="1" type="ORF">HELGO_WM26287</name>
</gene>
<dbReference type="AlphaFoldDB" id="A0A6S6UL92"/>
<reference evidence="1" key="1">
    <citation type="submission" date="2020-01" db="EMBL/GenBank/DDBJ databases">
        <authorList>
            <person name="Meier V. D."/>
            <person name="Meier V D."/>
        </authorList>
    </citation>
    <scope>NUCLEOTIDE SEQUENCE</scope>
    <source>
        <strain evidence="1">HLG_WM_MAG_10</strain>
    </source>
</reference>
<organism evidence="1">
    <name type="scientific">uncultured Aureispira sp</name>
    <dbReference type="NCBI Taxonomy" id="1331704"/>
    <lineage>
        <taxon>Bacteria</taxon>
        <taxon>Pseudomonadati</taxon>
        <taxon>Bacteroidota</taxon>
        <taxon>Saprospiria</taxon>
        <taxon>Saprospirales</taxon>
        <taxon>Saprospiraceae</taxon>
        <taxon>Aureispira</taxon>
        <taxon>environmental samples</taxon>
    </lineage>
</organism>